<dbReference type="InterPro" id="IPR007409">
    <property type="entry name" value="Restrct_endonuc_type1_HsdR_N"/>
</dbReference>
<accession>A0ABU8KAK7</accession>
<protein>
    <submittedName>
        <fullName evidence="2">Type I restriction enzyme HsdR N-terminal domain-containing protein</fullName>
    </submittedName>
</protein>
<proteinExistence type="predicted"/>
<evidence type="ECO:0000313" key="2">
    <source>
        <dbReference type="EMBL" id="MEI9402617.1"/>
    </source>
</evidence>
<gene>
    <name evidence="2" type="ORF">O7A05_10675</name>
</gene>
<evidence type="ECO:0000259" key="1">
    <source>
        <dbReference type="Pfam" id="PF04313"/>
    </source>
</evidence>
<name>A0ABU8KAK7_9HYPH</name>
<dbReference type="Proteomes" id="UP001366503">
    <property type="component" value="Unassembled WGS sequence"/>
</dbReference>
<dbReference type="Gene3D" id="3.90.1570.30">
    <property type="match status" value="1"/>
</dbReference>
<feature type="domain" description="Restriction endonuclease type I HsdR N-terminal" evidence="1">
    <location>
        <begin position="61"/>
        <end position="119"/>
    </location>
</feature>
<sequence>MDDDTKPQQPKSVSEATLEARLAKFVAATFPGLAIDLQETFTIRLGHSDHAIGSKQTWAGGRADILIRNGGKPLAVIELKAPDESIDKDAVRQALSYARLVEPMAPLAIVTNGVETSILRSFDGAVVDTETFDEAAVAARFKDASQLAGAIYDDAVRDLLARDDIVFADLLRSASVRALDQMTGDVRDLTRPLCKEFSIPRTAVEALAESIHAGNRVTVLVGPALSGRTNVLAQLCARGDLTPIFVDAVAADHGPIRFMANVIAAKLFRSASEDTVRHWLLHRLQQPAAHPIAIVVDGWGGGSGERTRQDVSELIQLCGGNGIAIVTAIDEAWFESLATTGSGQVSAFGREAVRIDLDPLSQPEFATAVQLIAEDWNLHCDSGSQFNADYRQPRILRLLLAQKPLGSPPIIDEERMMMSITRVPTVTGPSLLDGAWERIANGTMRDDFLRFAKAFMEDESGQPGDPRAIMLIKGLGAISLQGAEAKLGEPRIKRLVDSGLASYLSMPDGDRFLYPRVPEILAKAAAIVIARDILRANINSEEEANDLYDMFIASCGGLPLPDVVGAAVLQELAHDNGDLLPWFIETMLEDRPNVTTIGDGATIIIRAPDGISEELEVPLGAGGPAIGNDLPFLILSQILALPMARNEVGDINVSLALEIGASPNFLLRVDERLQEWLGLETHDLPGGGSVVCPNAGVVEPVVNSIIQFVQAPQLRSRAPIMIEQMANYAAAEPPRPALALRLWTAFGVLETSVVESIAAAAAKARAEFLKPLFERLASDTHPNDR</sequence>
<dbReference type="RefSeq" id="WP_337092999.1">
    <property type="nucleotide sequence ID" value="NZ_JAPYKO010000005.1"/>
</dbReference>
<reference evidence="2 3" key="1">
    <citation type="submission" date="2022-12" db="EMBL/GenBank/DDBJ databases">
        <authorList>
            <person name="Muema E."/>
        </authorList>
    </citation>
    <scope>NUCLEOTIDE SEQUENCE [LARGE SCALE GENOMIC DNA]</scope>
    <source>
        <strain evidence="3">1330</strain>
    </source>
</reference>
<dbReference type="Pfam" id="PF04313">
    <property type="entry name" value="HSDR_N"/>
    <property type="match status" value="1"/>
</dbReference>
<keyword evidence="3" id="KW-1185">Reference proteome</keyword>
<evidence type="ECO:0000313" key="3">
    <source>
        <dbReference type="Proteomes" id="UP001366503"/>
    </source>
</evidence>
<organism evidence="2 3">
    <name type="scientific">Mesorhizobium argentiipisi</name>
    <dbReference type="NCBI Taxonomy" id="3015175"/>
    <lineage>
        <taxon>Bacteria</taxon>
        <taxon>Pseudomonadati</taxon>
        <taxon>Pseudomonadota</taxon>
        <taxon>Alphaproteobacteria</taxon>
        <taxon>Hyphomicrobiales</taxon>
        <taxon>Phyllobacteriaceae</taxon>
        <taxon>Mesorhizobium</taxon>
    </lineage>
</organism>
<dbReference type="EMBL" id="JAPYKO010000005">
    <property type="protein sequence ID" value="MEI9402617.1"/>
    <property type="molecule type" value="Genomic_DNA"/>
</dbReference>
<comment type="caution">
    <text evidence="2">The sequence shown here is derived from an EMBL/GenBank/DDBJ whole genome shotgun (WGS) entry which is preliminary data.</text>
</comment>